<dbReference type="SMART" id="SM00408">
    <property type="entry name" value="IGc2"/>
    <property type="match status" value="2"/>
</dbReference>
<sequence length="349" mass="38574">MRPVVRAARQPAEPEDLYFLSVGETLTVFSKQVFSSTHSCGFTCRGSACVFLCVSVFAAVISPASCQGRPGAVLTQEPDWTPLFTGEQVTLRCEVQGRGDSVWSYRWYRGREQVFPSVSTAHDQNTFSLGPVAQSHSGQYSCQGVRRSDSALSSTSSSITLTVTALPRAALRVDPHWSRFYTGEKVSLSCEIDGEATGWKYLWYKDTTDTAASQTAGHTLTITTAAESDRGQYWCRGQREERGLQSQLSDSVSLTVSELPRAEITLQSPQSPLYAGETVTLKCEIKGSFRGWMYHWFRRSKNNPLDQSPPRTNTITFTAAASDQYWCQGQSEYRPQTSQLSAALSLTVS</sequence>
<proteinExistence type="predicted"/>
<dbReference type="InterPro" id="IPR007110">
    <property type="entry name" value="Ig-like_dom"/>
</dbReference>
<dbReference type="PANTHER" id="PTHR11481">
    <property type="entry name" value="IMMUNOGLOBULIN FC RECEPTOR"/>
    <property type="match status" value="1"/>
</dbReference>
<keyword evidence="1" id="KW-0732">Signal</keyword>
<dbReference type="Bgee" id="ENSLOCG00000000344">
    <property type="expression patterns" value="Expressed in mesonephros and 10 other cell types or tissues"/>
</dbReference>
<dbReference type="Proteomes" id="UP000018468">
    <property type="component" value="Unassembled WGS sequence"/>
</dbReference>
<protein>
    <recommendedName>
        <fullName evidence="3">Ig-like domain-containing protein</fullName>
    </recommendedName>
</protein>
<dbReference type="Gene3D" id="2.60.40.10">
    <property type="entry name" value="Immunoglobulins"/>
    <property type="match status" value="3"/>
</dbReference>
<organism evidence="4 5">
    <name type="scientific">Lepisosteus oculatus</name>
    <name type="common">Spotted gar</name>
    <dbReference type="NCBI Taxonomy" id="7918"/>
    <lineage>
        <taxon>Eukaryota</taxon>
        <taxon>Metazoa</taxon>
        <taxon>Chordata</taxon>
        <taxon>Craniata</taxon>
        <taxon>Vertebrata</taxon>
        <taxon>Euteleostomi</taxon>
        <taxon>Actinopterygii</taxon>
        <taxon>Neopterygii</taxon>
        <taxon>Holostei</taxon>
        <taxon>Semionotiformes</taxon>
        <taxon>Lepisosteidae</taxon>
        <taxon>Lepisosteus</taxon>
    </lineage>
</organism>
<dbReference type="GO" id="GO:0004888">
    <property type="term" value="F:transmembrane signaling receptor activity"/>
    <property type="evidence" value="ECO:0000318"/>
    <property type="project" value="GO_Central"/>
</dbReference>
<evidence type="ECO:0000313" key="5">
    <source>
        <dbReference type="Proteomes" id="UP000018468"/>
    </source>
</evidence>
<feature type="domain" description="Ig-like" evidence="3">
    <location>
        <begin position="167"/>
        <end position="255"/>
    </location>
</feature>
<reference evidence="4" key="3">
    <citation type="submission" date="2025-09" db="UniProtKB">
        <authorList>
            <consortium name="Ensembl"/>
        </authorList>
    </citation>
    <scope>IDENTIFICATION</scope>
</reference>
<feature type="domain" description="Ig-like" evidence="3">
    <location>
        <begin position="70"/>
        <end position="160"/>
    </location>
</feature>
<keyword evidence="2" id="KW-1015">Disulfide bond</keyword>
<dbReference type="PANTHER" id="PTHR11481:SF112">
    <property type="entry name" value="FC RECEPTOR-LIKE PROTEIN 4-RELATED"/>
    <property type="match status" value="1"/>
</dbReference>
<dbReference type="OMA" id="TSHENTY"/>
<accession>W5LW69</accession>
<dbReference type="InterPro" id="IPR003598">
    <property type="entry name" value="Ig_sub2"/>
</dbReference>
<reference evidence="5" key="1">
    <citation type="submission" date="2011-12" db="EMBL/GenBank/DDBJ databases">
        <title>The Draft Genome of Lepisosteus oculatus.</title>
        <authorList>
            <consortium name="The Broad Institute Genome Assembly &amp; Analysis Group"/>
            <consortium name="Computational R&amp;D Group"/>
            <consortium name="and Sequencing Platform"/>
            <person name="Di Palma F."/>
            <person name="Alfoldi J."/>
            <person name="Johnson J."/>
            <person name="Berlin A."/>
            <person name="Gnerre S."/>
            <person name="Jaffe D."/>
            <person name="MacCallum I."/>
            <person name="Young S."/>
            <person name="Walker B.J."/>
            <person name="Lander E.S."/>
            <person name="Lindblad-Toh K."/>
        </authorList>
    </citation>
    <scope>NUCLEOTIDE SEQUENCE [LARGE SCALE GENOMIC DNA]</scope>
</reference>
<dbReference type="GO" id="GO:0006955">
    <property type="term" value="P:immune response"/>
    <property type="evidence" value="ECO:0000318"/>
    <property type="project" value="GO_Central"/>
</dbReference>
<dbReference type="InterPro" id="IPR003599">
    <property type="entry name" value="Ig_sub"/>
</dbReference>
<keyword evidence="5" id="KW-1185">Reference proteome</keyword>
<dbReference type="GeneTree" id="ENSGT00940000162700"/>
<dbReference type="PROSITE" id="PS50835">
    <property type="entry name" value="IG_LIKE"/>
    <property type="match status" value="3"/>
</dbReference>
<dbReference type="SUPFAM" id="SSF48726">
    <property type="entry name" value="Immunoglobulin"/>
    <property type="match status" value="3"/>
</dbReference>
<evidence type="ECO:0000313" key="4">
    <source>
        <dbReference type="Ensembl" id="ENSLOCP00000000376.1"/>
    </source>
</evidence>
<dbReference type="InterPro" id="IPR013783">
    <property type="entry name" value="Ig-like_fold"/>
</dbReference>
<evidence type="ECO:0000259" key="3">
    <source>
        <dbReference type="PROSITE" id="PS50835"/>
    </source>
</evidence>
<dbReference type="AlphaFoldDB" id="W5LW69"/>
<dbReference type="SMART" id="SM00409">
    <property type="entry name" value="IG"/>
    <property type="match status" value="3"/>
</dbReference>
<dbReference type="Ensembl" id="ENSLOCT00000000376.1">
    <property type="protein sequence ID" value="ENSLOCP00000000376.1"/>
    <property type="gene ID" value="ENSLOCG00000000344.1"/>
</dbReference>
<name>W5LW69_LEPOC</name>
<evidence type="ECO:0000256" key="1">
    <source>
        <dbReference type="ARBA" id="ARBA00022729"/>
    </source>
</evidence>
<dbReference type="Pfam" id="PF13927">
    <property type="entry name" value="Ig_3"/>
    <property type="match status" value="2"/>
</dbReference>
<feature type="domain" description="Ig-like" evidence="3">
    <location>
        <begin position="260"/>
        <end position="345"/>
    </location>
</feature>
<dbReference type="InterPro" id="IPR036179">
    <property type="entry name" value="Ig-like_dom_sf"/>
</dbReference>
<reference evidence="4" key="2">
    <citation type="submission" date="2025-08" db="UniProtKB">
        <authorList>
            <consortium name="Ensembl"/>
        </authorList>
    </citation>
    <scope>IDENTIFICATION</scope>
</reference>
<evidence type="ECO:0000256" key="2">
    <source>
        <dbReference type="ARBA" id="ARBA00023157"/>
    </source>
</evidence>
<dbReference type="HOGENOM" id="CLU_027317_0_0_1"/>
<dbReference type="InterPro" id="IPR050488">
    <property type="entry name" value="Ig_Fc_receptor"/>
</dbReference>
<dbReference type="GO" id="GO:0007166">
    <property type="term" value="P:cell surface receptor signaling pathway"/>
    <property type="evidence" value="ECO:0000318"/>
    <property type="project" value="GO_Central"/>
</dbReference>
<dbReference type="GO" id="GO:0009897">
    <property type="term" value="C:external side of plasma membrane"/>
    <property type="evidence" value="ECO:0000318"/>
    <property type="project" value="GO_Central"/>
</dbReference>
<dbReference type="InParanoid" id="W5LW69"/>